<accession>G1D563</accession>
<dbReference type="RefSeq" id="YP_009604991.1">
    <property type="nucleotide sequence ID" value="NC_041971.1"/>
</dbReference>
<sequence length="102" mass="10629">MGLKTAVPLGIAAAAALFFAPVAQADDAMFRVGSDIMPGDYVYTVTNSGGSWELCSNTSCQVGSGLIDMDVIMGQGAKGYLTIPPSAKYLKITDLALRADHQ</sequence>
<organism evidence="1 2">
    <name type="scientific">Mycobacterium phage Rey</name>
    <dbReference type="NCBI Taxonomy" id="1034115"/>
    <lineage>
        <taxon>Viruses</taxon>
        <taxon>Duplodnaviria</taxon>
        <taxon>Heunggongvirae</taxon>
        <taxon>Uroviricota</taxon>
        <taxon>Caudoviricetes</taxon>
        <taxon>Vilmaviridae</taxon>
        <taxon>Mclasvirinae</taxon>
        <taxon>Reyvirus</taxon>
        <taxon>Reyvirus rey</taxon>
    </lineage>
</organism>
<dbReference type="KEGG" id="vg:40081044"/>
<evidence type="ECO:0000313" key="1">
    <source>
        <dbReference type="EMBL" id="AEK09913.1"/>
    </source>
</evidence>
<name>G1D563_9CAUD</name>
<reference evidence="1 2" key="1">
    <citation type="journal article" date="2011" name="PLoS ONE">
        <title>Cluster K Mycobacteriophages: Insights into the Evolutionary Origins of Mycobacteriophage TM4.</title>
        <authorList>
            <person name="Pope W.H."/>
            <person name="Ferreira C.M."/>
            <person name="Jacobs-Sera D."/>
            <person name="Benjamin R.C."/>
            <person name="Davis A.J."/>
            <person name="Dejong R.J."/>
            <person name="Elgin S.C."/>
            <person name="Guilfoile F.R."/>
            <person name="Forsyth M.H."/>
            <person name="Harris A.D."/>
            <person name="Harvey S.E."/>
            <person name="Hughes L.E."/>
            <person name="Hynes P.M."/>
            <person name="Jackson A.S."/>
            <person name="Jalal M.D."/>
            <person name="Macmurray E.A."/>
            <person name="Manley C.M."/>
            <person name="McDonough M.J."/>
            <person name="Mosier J.L."/>
            <person name="Osterbann L.J."/>
            <person name="Rabinowitz H.S."/>
            <person name="Rhyan C.N."/>
            <person name="Russell D.A."/>
            <person name="Saha M.S."/>
            <person name="Shaffer C.D."/>
            <person name="Simon S.E."/>
            <person name="Sims E.F."/>
            <person name="Tovar I.G."/>
            <person name="Weisser E.G."/>
            <person name="Wertz J.T."/>
            <person name="Weston-Hafer K.A."/>
            <person name="Williamson K.E."/>
            <person name="Zhang B."/>
            <person name="Cresawn S.G."/>
            <person name="Jain P."/>
            <person name="Piuri M."/>
            <person name="Jacobs W.R.Jr."/>
            <person name="Hendrix R.W."/>
            <person name="Hatfull G.F."/>
        </authorList>
    </citation>
    <scope>NUCLEOTIDE SEQUENCE [LARGE SCALE GENOMIC DNA]</scope>
    <source>
        <strain evidence="1">Rey</strain>
    </source>
</reference>
<dbReference type="OrthoDB" id="40955at10239"/>
<dbReference type="Proteomes" id="UP000008418">
    <property type="component" value="Segment"/>
</dbReference>
<keyword evidence="2" id="KW-1185">Reference proteome</keyword>
<gene>
    <name evidence="1" type="primary">1</name>
    <name evidence="1" type="ORF">PBI_REY_1</name>
</gene>
<protein>
    <submittedName>
        <fullName evidence="1">Uncharacterized protein</fullName>
    </submittedName>
</protein>
<dbReference type="EMBL" id="JF937105">
    <property type="protein sequence ID" value="AEK09913.1"/>
    <property type="molecule type" value="Genomic_DNA"/>
</dbReference>
<proteinExistence type="predicted"/>
<dbReference type="GeneID" id="40081044"/>
<evidence type="ECO:0000313" key="2">
    <source>
        <dbReference type="Proteomes" id="UP000008418"/>
    </source>
</evidence>